<reference evidence="1 2" key="1">
    <citation type="submission" date="2016-03" db="EMBL/GenBank/DDBJ databases">
        <title>Trachymyrmex septentrionalis WGS genome.</title>
        <authorList>
            <person name="Nygaard S."/>
            <person name="Hu H."/>
            <person name="Boomsma J."/>
            <person name="Zhang G."/>
        </authorList>
    </citation>
    <scope>NUCLEOTIDE SEQUENCE [LARGE SCALE GENOMIC DNA]</scope>
    <source>
        <strain evidence="1">Tsep2-gDNA-1</strain>
        <tissue evidence="1">Whole body</tissue>
    </source>
</reference>
<proteinExistence type="predicted"/>
<dbReference type="AlphaFoldDB" id="A0A195F2C7"/>
<evidence type="ECO:0000313" key="2">
    <source>
        <dbReference type="Proteomes" id="UP000078541"/>
    </source>
</evidence>
<name>A0A195F2C7_9HYME</name>
<accession>A0A195F2C7</accession>
<sequence length="193" mass="20921">ISSSFKVVSSVITGAGLLFTSTTRNSSSKEFCGRFEPLTSPFNCHGVSKKSAYFMYFSMLSPSSSSETSLNKSNDSSSDPALSFPCFSFLSSLVKYSFSSCNLKNLSSTTEDFFLHFLFELFLISTFSSSDSFSSGSGFLELTGIVNFLPSDKTEMSLKMCAISLSFCNSNCCQICSSSKPSMTNSGNAFVFM</sequence>
<keyword evidence="2" id="KW-1185">Reference proteome</keyword>
<protein>
    <submittedName>
        <fullName evidence="1">Uncharacterized protein</fullName>
    </submittedName>
</protein>
<gene>
    <name evidence="1" type="ORF">ALC56_11023</name>
</gene>
<dbReference type="Proteomes" id="UP000078541">
    <property type="component" value="Unassembled WGS sequence"/>
</dbReference>
<feature type="non-terminal residue" evidence="1">
    <location>
        <position position="1"/>
    </location>
</feature>
<dbReference type="EMBL" id="KQ981856">
    <property type="protein sequence ID" value="KYN34536.1"/>
    <property type="molecule type" value="Genomic_DNA"/>
</dbReference>
<organism evidence="1 2">
    <name type="scientific">Trachymyrmex septentrionalis</name>
    <dbReference type="NCBI Taxonomy" id="34720"/>
    <lineage>
        <taxon>Eukaryota</taxon>
        <taxon>Metazoa</taxon>
        <taxon>Ecdysozoa</taxon>
        <taxon>Arthropoda</taxon>
        <taxon>Hexapoda</taxon>
        <taxon>Insecta</taxon>
        <taxon>Pterygota</taxon>
        <taxon>Neoptera</taxon>
        <taxon>Endopterygota</taxon>
        <taxon>Hymenoptera</taxon>
        <taxon>Apocrita</taxon>
        <taxon>Aculeata</taxon>
        <taxon>Formicoidea</taxon>
        <taxon>Formicidae</taxon>
        <taxon>Myrmicinae</taxon>
        <taxon>Trachymyrmex</taxon>
    </lineage>
</organism>
<evidence type="ECO:0000313" key="1">
    <source>
        <dbReference type="EMBL" id="KYN34536.1"/>
    </source>
</evidence>